<evidence type="ECO:0000313" key="3">
    <source>
        <dbReference type="Proteomes" id="UP000002531"/>
    </source>
</evidence>
<feature type="chain" id="PRO_5004229066" evidence="1">
    <location>
        <begin position="28"/>
        <end position="94"/>
    </location>
</feature>
<name>Q3SNV0_NITWN</name>
<accession>Q3SNV0</accession>
<dbReference type="AlphaFoldDB" id="Q3SNV0"/>
<evidence type="ECO:0000313" key="2">
    <source>
        <dbReference type="EMBL" id="ABA06041.1"/>
    </source>
</evidence>
<dbReference type="HOGENOM" id="CLU_180754_0_0_5"/>
<dbReference type="STRING" id="323098.Nwi_2788"/>
<reference evidence="2 3" key="1">
    <citation type="journal article" date="2006" name="Appl. Environ. Microbiol.">
        <title>Genome sequence of the chemolithoautotrophic nitrite-oxidizing bacterium Nitrobacter winogradskyi Nb-255.</title>
        <authorList>
            <person name="Starkenburg S.R."/>
            <person name="Chain P.S."/>
            <person name="Sayavedra-Soto L.A."/>
            <person name="Hauser L."/>
            <person name="Land M.L."/>
            <person name="Larimer F.W."/>
            <person name="Malfatti S.A."/>
            <person name="Klotz M.G."/>
            <person name="Bottomley P.J."/>
            <person name="Arp D.J."/>
            <person name="Hickey W.J."/>
        </authorList>
    </citation>
    <scope>NUCLEOTIDE SEQUENCE [LARGE SCALE GENOMIC DNA]</scope>
    <source>
        <strain evidence="3">ATCC 25391 / DSM 10237 / CIP 104748 / NCIMB 11846 / Nb-255</strain>
    </source>
</reference>
<keyword evidence="1" id="KW-0732">Signal</keyword>
<dbReference type="EMBL" id="CP000115">
    <property type="protein sequence ID" value="ABA06041.1"/>
    <property type="molecule type" value="Genomic_DNA"/>
</dbReference>
<sequence>MLLKKILGFAALGALLFFAAPAQQAQAATPVSPGIVAGQSGAGKLTTNVQWGHHHHRHWRHQRHHRRHWRNHRHHRHNWNRHHHRHHHHHRHWR</sequence>
<gene>
    <name evidence="2" type="ordered locus">Nwi_2788</name>
</gene>
<dbReference type="Proteomes" id="UP000002531">
    <property type="component" value="Chromosome"/>
</dbReference>
<organism evidence="2 3">
    <name type="scientific">Nitrobacter winogradskyi (strain ATCC 25391 / DSM 10237 / CIP 104748 / NCIMB 11846 / Nb-255)</name>
    <dbReference type="NCBI Taxonomy" id="323098"/>
    <lineage>
        <taxon>Bacteria</taxon>
        <taxon>Pseudomonadati</taxon>
        <taxon>Pseudomonadota</taxon>
        <taxon>Alphaproteobacteria</taxon>
        <taxon>Hyphomicrobiales</taxon>
        <taxon>Nitrobacteraceae</taxon>
        <taxon>Nitrobacter</taxon>
    </lineage>
</organism>
<dbReference type="KEGG" id="nwi:Nwi_2788"/>
<feature type="signal peptide" evidence="1">
    <location>
        <begin position="1"/>
        <end position="27"/>
    </location>
</feature>
<keyword evidence="3" id="KW-1185">Reference proteome</keyword>
<proteinExistence type="predicted"/>
<evidence type="ECO:0000256" key="1">
    <source>
        <dbReference type="SAM" id="SignalP"/>
    </source>
</evidence>
<protein>
    <submittedName>
        <fullName evidence="2">Uncharacterized protein</fullName>
    </submittedName>
</protein>